<dbReference type="Proteomes" id="UP000037822">
    <property type="component" value="Unassembled WGS sequence"/>
</dbReference>
<feature type="transmembrane region" description="Helical" evidence="1">
    <location>
        <begin position="57"/>
        <end position="74"/>
    </location>
</feature>
<keyword evidence="1" id="KW-1133">Transmembrane helix</keyword>
<accession>A0A0N1N4A1</accession>
<evidence type="ECO:0000313" key="3">
    <source>
        <dbReference type="Proteomes" id="UP000037822"/>
    </source>
</evidence>
<name>A0A0N1N4A1_9HYPH</name>
<gene>
    <name evidence="2" type="ORF">AE618_04560</name>
</gene>
<protein>
    <submittedName>
        <fullName evidence="2">Uncharacterized protein</fullName>
    </submittedName>
</protein>
<dbReference type="EMBL" id="LGSZ01000022">
    <property type="protein sequence ID" value="KPH82190.1"/>
    <property type="molecule type" value="Genomic_DNA"/>
</dbReference>
<organism evidence="2 3">
    <name type="scientific">Bosea vaviloviae</name>
    <dbReference type="NCBI Taxonomy" id="1526658"/>
    <lineage>
        <taxon>Bacteria</taxon>
        <taxon>Pseudomonadati</taxon>
        <taxon>Pseudomonadota</taxon>
        <taxon>Alphaproteobacteria</taxon>
        <taxon>Hyphomicrobiales</taxon>
        <taxon>Boseaceae</taxon>
        <taxon>Bosea</taxon>
    </lineage>
</organism>
<dbReference type="PATRIC" id="fig|1526658.3.peg.3251"/>
<comment type="caution">
    <text evidence="2">The sequence shown here is derived from an EMBL/GenBank/DDBJ whole genome shotgun (WGS) entry which is preliminary data.</text>
</comment>
<reference evidence="2 3" key="1">
    <citation type="submission" date="2015-07" db="EMBL/GenBank/DDBJ databases">
        <title>Whole genome sequencing of Bosea vaviloviae isolated from cave pool.</title>
        <authorList>
            <person name="Tan N.E.H."/>
            <person name="Lee Y.P."/>
            <person name="Gan H.M."/>
            <person name="Barton H."/>
            <person name="Savka M.A."/>
        </authorList>
    </citation>
    <scope>NUCLEOTIDE SEQUENCE [LARGE SCALE GENOMIC DNA]</scope>
    <source>
        <strain evidence="2 3">SD260</strain>
    </source>
</reference>
<keyword evidence="1" id="KW-0472">Membrane</keyword>
<sequence>MIAEKWGETVVAYGAFVPNVRVAGLERAARLAGEAFGHEEPAPLSPLSRAAFQPSRWLLWLAAGLASLVGLLVISTR</sequence>
<dbReference type="AlphaFoldDB" id="A0A0N1N4A1"/>
<evidence type="ECO:0000313" key="2">
    <source>
        <dbReference type="EMBL" id="KPH82190.1"/>
    </source>
</evidence>
<keyword evidence="1" id="KW-0812">Transmembrane</keyword>
<evidence type="ECO:0000256" key="1">
    <source>
        <dbReference type="SAM" id="Phobius"/>
    </source>
</evidence>
<keyword evidence="3" id="KW-1185">Reference proteome</keyword>
<proteinExistence type="predicted"/>